<keyword evidence="2" id="KW-0732">Signal</keyword>
<evidence type="ECO:0000256" key="2">
    <source>
        <dbReference type="SAM" id="SignalP"/>
    </source>
</evidence>
<dbReference type="PROSITE" id="PS51257">
    <property type="entry name" value="PROKAR_LIPOPROTEIN"/>
    <property type="match status" value="1"/>
</dbReference>
<evidence type="ECO:0008006" key="5">
    <source>
        <dbReference type="Google" id="ProtNLM"/>
    </source>
</evidence>
<protein>
    <recommendedName>
        <fullName evidence="5">Lipoprotein</fullName>
    </recommendedName>
</protein>
<evidence type="ECO:0000256" key="1">
    <source>
        <dbReference type="SAM" id="MobiDB-lite"/>
    </source>
</evidence>
<feature type="chain" id="PRO_5039135549" description="Lipoprotein" evidence="2">
    <location>
        <begin position="26"/>
        <end position="219"/>
    </location>
</feature>
<feature type="signal peptide" evidence="2">
    <location>
        <begin position="1"/>
        <end position="25"/>
    </location>
</feature>
<reference evidence="4" key="1">
    <citation type="submission" date="2017-03" db="EMBL/GenBank/DDBJ databases">
        <authorList>
            <person name="Lund M.B."/>
        </authorList>
    </citation>
    <scope>NUCLEOTIDE SEQUENCE [LARGE SCALE GENOMIC DNA]</scope>
</reference>
<dbReference type="EMBL" id="NAEP01000056">
    <property type="protein sequence ID" value="PDQ34328.1"/>
    <property type="molecule type" value="Genomic_DNA"/>
</dbReference>
<proteinExistence type="predicted"/>
<organism evidence="3 4">
    <name type="scientific">Candidatus Lumbricidiphila eiseniae</name>
    <dbReference type="NCBI Taxonomy" id="1969409"/>
    <lineage>
        <taxon>Bacteria</taxon>
        <taxon>Bacillati</taxon>
        <taxon>Actinomycetota</taxon>
        <taxon>Actinomycetes</taxon>
        <taxon>Micrococcales</taxon>
        <taxon>Microbacteriaceae</taxon>
        <taxon>Candidatus Lumbricidiphila</taxon>
    </lineage>
</organism>
<sequence>MRHSARVVGLALVVLSSLVSLSGCATLSMLAASRGSAEGGQGDSAESGKNDVPTFTGPWAEEFSYSYDEATTDFERKALSDEKISEAEFAETEHRLKACLGAHGITFSGFTSDESFEFNFSSDMGSDRADELADKCSVSSGLDTVGSLFFQVRKNPQNLDWATIMAACLVKKKAVPPEYSASDYLRDEQKNDLPPTRPTGNTALDDCSADPLGLLTPSK</sequence>
<dbReference type="Proteomes" id="UP000219994">
    <property type="component" value="Unassembled WGS sequence"/>
</dbReference>
<gene>
    <name evidence="3" type="ORF">B5766_11835</name>
</gene>
<comment type="caution">
    <text evidence="3">The sequence shown here is derived from an EMBL/GenBank/DDBJ whole genome shotgun (WGS) entry which is preliminary data.</text>
</comment>
<evidence type="ECO:0000313" key="3">
    <source>
        <dbReference type="EMBL" id="PDQ34328.1"/>
    </source>
</evidence>
<accession>A0A2A6FNT0</accession>
<evidence type="ECO:0000313" key="4">
    <source>
        <dbReference type="Proteomes" id="UP000219994"/>
    </source>
</evidence>
<feature type="region of interest" description="Disordered" evidence="1">
    <location>
        <begin position="181"/>
        <end position="219"/>
    </location>
</feature>
<dbReference type="AlphaFoldDB" id="A0A2A6FNT0"/>
<name>A0A2A6FNT0_9MICO</name>